<feature type="compositionally biased region" description="Basic and acidic residues" evidence="1">
    <location>
        <begin position="35"/>
        <end position="44"/>
    </location>
</feature>
<dbReference type="EMBL" id="LGRB01000019">
    <property type="protein sequence ID" value="OCT45686.1"/>
    <property type="molecule type" value="Genomic_DNA"/>
</dbReference>
<dbReference type="GO" id="GO:0005739">
    <property type="term" value="C:mitochondrion"/>
    <property type="evidence" value="ECO:0007669"/>
    <property type="project" value="TreeGrafter"/>
</dbReference>
<evidence type="ECO:0000313" key="4">
    <source>
        <dbReference type="Proteomes" id="UP000094526"/>
    </source>
</evidence>
<dbReference type="PANTHER" id="PTHR28002">
    <property type="entry name" value="MIOREX COMPLEX COMPONENT 11"/>
    <property type="match status" value="1"/>
</dbReference>
<keyword evidence="2" id="KW-1133">Transmembrane helix</keyword>
<accession>A0A1C1CB27</accession>
<evidence type="ECO:0000313" key="3">
    <source>
        <dbReference type="EMBL" id="OCT45686.1"/>
    </source>
</evidence>
<sequence length="220" mass="25265">MRRSLVRAVRPPNTAHGARRWRSNTKLEPPYQAPKPEEQTAARSRFDRFVDRTPRFLRPTVTGLRQAPFSHVAAFFLLHELTAVIPLFGLAGAFHYWHWLPPYFAEGAWIAAGVEKFGRYFRKKGWITEKQETLVENETRDGNAAHIENQNTASKWFDRGEAATRWVVELATAYAIVKLFLPVRIFVSVWGAPWFARVAVIPARNATRTVVAWTKRPSPK</sequence>
<dbReference type="OrthoDB" id="5580261at2759"/>
<dbReference type="InterPro" id="IPR018811">
    <property type="entry name" value="MRX11"/>
</dbReference>
<gene>
    <name evidence="3" type="ORF">CLCR_01709</name>
</gene>
<evidence type="ECO:0000256" key="2">
    <source>
        <dbReference type="SAM" id="Phobius"/>
    </source>
</evidence>
<keyword evidence="4" id="KW-1185">Reference proteome</keyword>
<organism evidence="3 4">
    <name type="scientific">Cladophialophora carrionii</name>
    <dbReference type="NCBI Taxonomy" id="86049"/>
    <lineage>
        <taxon>Eukaryota</taxon>
        <taxon>Fungi</taxon>
        <taxon>Dikarya</taxon>
        <taxon>Ascomycota</taxon>
        <taxon>Pezizomycotina</taxon>
        <taxon>Eurotiomycetes</taxon>
        <taxon>Chaetothyriomycetidae</taxon>
        <taxon>Chaetothyriales</taxon>
        <taxon>Herpotrichiellaceae</taxon>
        <taxon>Cladophialophora</taxon>
    </lineage>
</organism>
<dbReference type="PANTHER" id="PTHR28002:SF1">
    <property type="entry name" value="MIOREX COMPLEX COMPONENT 11"/>
    <property type="match status" value="1"/>
</dbReference>
<feature type="transmembrane region" description="Helical" evidence="2">
    <location>
        <begin position="72"/>
        <end position="97"/>
    </location>
</feature>
<proteinExistence type="predicted"/>
<comment type="caution">
    <text evidence="3">The sequence shown here is derived from an EMBL/GenBank/DDBJ whole genome shotgun (WGS) entry which is preliminary data.</text>
</comment>
<dbReference type="AlphaFoldDB" id="A0A1C1CB27"/>
<dbReference type="VEuPathDB" id="FungiDB:CLCR_01709"/>
<dbReference type="Proteomes" id="UP000094526">
    <property type="component" value="Unassembled WGS sequence"/>
</dbReference>
<feature type="region of interest" description="Disordered" evidence="1">
    <location>
        <begin position="1"/>
        <end position="20"/>
    </location>
</feature>
<feature type="region of interest" description="Disordered" evidence="1">
    <location>
        <begin position="25"/>
        <end position="44"/>
    </location>
</feature>
<keyword evidence="2" id="KW-0472">Membrane</keyword>
<protein>
    <submittedName>
        <fullName evidence="3">Uncharacterized protein</fullName>
    </submittedName>
</protein>
<dbReference type="Pfam" id="PF10306">
    <property type="entry name" value="FLILHELTA"/>
    <property type="match status" value="1"/>
</dbReference>
<reference evidence="4" key="1">
    <citation type="submission" date="2015-07" db="EMBL/GenBank/DDBJ databases">
        <authorList>
            <person name="Teixeira M.M."/>
            <person name="Souza R.C."/>
            <person name="Almeida L.G."/>
            <person name="Vicente V.A."/>
            <person name="de Hoog S."/>
            <person name="Bocca A.L."/>
            <person name="de Almeida S.R."/>
            <person name="Vasconcelos A.T."/>
            <person name="Felipe M.S."/>
        </authorList>
    </citation>
    <scope>NUCLEOTIDE SEQUENCE [LARGE SCALE GENOMIC DNA]</scope>
    <source>
        <strain evidence="4">KSF</strain>
    </source>
</reference>
<evidence type="ECO:0000256" key="1">
    <source>
        <dbReference type="SAM" id="MobiDB-lite"/>
    </source>
</evidence>
<name>A0A1C1CB27_9EURO</name>
<keyword evidence="2" id="KW-0812">Transmembrane</keyword>